<reference evidence="1" key="1">
    <citation type="submission" date="2021-11" db="EMBL/GenBank/DDBJ databases">
        <authorList>
            <consortium name="Genoscope - CEA"/>
            <person name="William W."/>
        </authorList>
    </citation>
    <scope>NUCLEOTIDE SEQUENCE</scope>
</reference>
<gene>
    <name evidence="1" type="ORF">PECAL_2P32850</name>
</gene>
<dbReference type="AlphaFoldDB" id="A0A8J2SGA3"/>
<keyword evidence="2" id="KW-1185">Reference proteome</keyword>
<dbReference type="EMBL" id="CAKKNE010000002">
    <property type="protein sequence ID" value="CAH0370131.1"/>
    <property type="molecule type" value="Genomic_DNA"/>
</dbReference>
<evidence type="ECO:0000313" key="2">
    <source>
        <dbReference type="Proteomes" id="UP000789595"/>
    </source>
</evidence>
<protein>
    <submittedName>
        <fullName evidence="1">Uncharacterized protein</fullName>
    </submittedName>
</protein>
<dbReference type="OrthoDB" id="10679874at2759"/>
<dbReference type="Proteomes" id="UP000789595">
    <property type="component" value="Unassembled WGS sequence"/>
</dbReference>
<organism evidence="1 2">
    <name type="scientific">Pelagomonas calceolata</name>
    <dbReference type="NCBI Taxonomy" id="35677"/>
    <lineage>
        <taxon>Eukaryota</taxon>
        <taxon>Sar</taxon>
        <taxon>Stramenopiles</taxon>
        <taxon>Ochrophyta</taxon>
        <taxon>Pelagophyceae</taxon>
        <taxon>Pelagomonadales</taxon>
        <taxon>Pelagomonadaceae</taxon>
        <taxon>Pelagomonas</taxon>
    </lineage>
</organism>
<comment type="caution">
    <text evidence="1">The sequence shown here is derived from an EMBL/GenBank/DDBJ whole genome shotgun (WGS) entry which is preliminary data.</text>
</comment>
<evidence type="ECO:0000313" key="1">
    <source>
        <dbReference type="EMBL" id="CAH0370131.1"/>
    </source>
</evidence>
<sequence>MRPRLALLYITQAAGVAIGPSTARLSPAAVAAPSWIRATRENDRLVVETASRAYTTPAGAKLTVRGVVHVAEEAYWRDVQNIEGRVLFESIVDASLIDEKGALTTSIAATDDARSAAASCSLVPQLDALGGTAKANDWRVADLSRAEIGGAEQRPSELRYLTRDVPKKERVEVTFGAAAARVLCALAPAPELAVAALDWQGGGKSVNTEAAARAVAAGALRLDTGALSRLGLARALLAEAPARSADDVLIGKRNQKCVQAVTATEGDAHVLYGVAHLRDLDGRLRKAGYARQRGEEWSRAFAVPLAGEGAALAVLAPALLVLLGVDAADYVATLADAASGGAAAALGLYAVRHAALYYALRKWLLS</sequence>
<accession>A0A8J2SGA3</accession>
<proteinExistence type="predicted"/>
<name>A0A8J2SGA3_9STRA</name>